<accession>Q9TRW9</accession>
<dbReference type="AlphaFoldDB" id="Q9TRW9"/>
<reference key="1">
    <citation type="journal article" date="1991" name="Comp. Biochem. Physiol. B, Comp. Biochem.">
        <title>Whey proteins of the common brushtail possum (Trichosurus vulpecula): isolation, characterization and changes in concentration in milk during lactation of transferrin, alpha-lactalbumin and serum albumin.</title>
        <authorList>
            <person name="Grigor M.R."/>
            <person name="Bennett B.L."/>
            <person name="Carne A."/>
            <person name="Cowan P.E."/>
        </authorList>
    </citation>
    <scope>PROTEIN SEQUENCE</scope>
</reference>
<dbReference type="Gene3D" id="3.40.190.10">
    <property type="entry name" value="Periplasmic binding protein-like II"/>
    <property type="match status" value="1"/>
</dbReference>
<proteinExistence type="evidence at protein level"/>
<name>Q9TRW9_TRIVU</name>
<evidence type="ECO:0000259" key="1">
    <source>
        <dbReference type="PROSITE" id="PS51408"/>
    </source>
</evidence>
<feature type="domain" description="Transferrin-like" evidence="1">
    <location>
        <begin position="5"/>
        <end position="29"/>
    </location>
</feature>
<dbReference type="PROSITE" id="PS51408">
    <property type="entry name" value="TRANSFERRIN_LIKE_4"/>
    <property type="match status" value="1"/>
</dbReference>
<dbReference type="SUPFAM" id="SSF53850">
    <property type="entry name" value="Periplasmic binding protein-like II"/>
    <property type="match status" value="1"/>
</dbReference>
<dbReference type="InterPro" id="IPR001156">
    <property type="entry name" value="Transferrin-like_dom"/>
</dbReference>
<protein>
    <submittedName>
        <fullName>Transferrin</fullName>
    </submittedName>
</protein>
<organism>
    <name type="scientific">Trichosurus vulpecula</name>
    <name type="common">Brush-tailed possum</name>
    <dbReference type="NCBI Taxonomy" id="9337"/>
    <lineage>
        <taxon>Eukaryota</taxon>
        <taxon>Metazoa</taxon>
        <taxon>Chordata</taxon>
        <taxon>Craniata</taxon>
        <taxon>Vertebrata</taxon>
        <taxon>Euteleostomi</taxon>
        <taxon>Mammalia</taxon>
        <taxon>Metatheria</taxon>
        <taxon>Diprotodontia</taxon>
        <taxon>Phalangeridae</taxon>
        <taxon>Trichosurus</taxon>
    </lineage>
</organism>
<keyword id="KW-0903">Direct protein sequencing</keyword>
<dbReference type="Pfam" id="PF00405">
    <property type="entry name" value="Transferrin"/>
    <property type="match status" value="1"/>
</dbReference>
<sequence>STEQVRWCVISENELKKCNEFKEAMNSIN</sequence>